<accession>A0A8H5IMA2</accession>
<keyword evidence="14" id="KW-1185">Reference proteome</keyword>
<dbReference type="PROSITE" id="PS00107">
    <property type="entry name" value="PROTEIN_KINASE_ATP"/>
    <property type="match status" value="1"/>
</dbReference>
<comment type="similarity">
    <text evidence="1">Belongs to the protein kinase superfamily. STE Ser/Thr protein kinase family. STE20 subfamily.</text>
</comment>
<organism evidence="13 14">
    <name type="scientific">Fusarium mexicanum</name>
    <dbReference type="NCBI Taxonomy" id="751941"/>
    <lineage>
        <taxon>Eukaryota</taxon>
        <taxon>Fungi</taxon>
        <taxon>Dikarya</taxon>
        <taxon>Ascomycota</taxon>
        <taxon>Pezizomycotina</taxon>
        <taxon>Sordariomycetes</taxon>
        <taxon>Hypocreomycetidae</taxon>
        <taxon>Hypocreales</taxon>
        <taxon>Nectriaceae</taxon>
        <taxon>Fusarium</taxon>
        <taxon>Fusarium fujikuroi species complex</taxon>
    </lineage>
</organism>
<keyword evidence="7 10" id="KW-0067">ATP-binding</keyword>
<evidence type="ECO:0000313" key="14">
    <source>
        <dbReference type="Proteomes" id="UP000522262"/>
    </source>
</evidence>
<evidence type="ECO:0000259" key="12">
    <source>
        <dbReference type="PROSITE" id="PS50011"/>
    </source>
</evidence>
<comment type="caution">
    <text evidence="13">The sequence shown here is derived from an EMBL/GenBank/DDBJ whole genome shotgun (WGS) entry which is preliminary data.</text>
</comment>
<dbReference type="AlphaFoldDB" id="A0A8H5IMA2"/>
<feature type="domain" description="Protein kinase" evidence="12">
    <location>
        <begin position="43"/>
        <end position="305"/>
    </location>
</feature>
<protein>
    <recommendedName>
        <fullName evidence="2">non-specific serine/threonine protein kinase</fullName>
        <ecNumber evidence="2">2.7.11.1</ecNumber>
    </recommendedName>
</protein>
<evidence type="ECO:0000256" key="6">
    <source>
        <dbReference type="ARBA" id="ARBA00022777"/>
    </source>
</evidence>
<evidence type="ECO:0000256" key="8">
    <source>
        <dbReference type="ARBA" id="ARBA00047899"/>
    </source>
</evidence>
<reference evidence="13 14" key="1">
    <citation type="submission" date="2020-05" db="EMBL/GenBank/DDBJ databases">
        <title>Identification and distribution of gene clusters putatively required for synthesis of sphingolipid metabolism inhibitors in phylogenetically diverse species of the filamentous fungus Fusarium.</title>
        <authorList>
            <person name="Kim H.-S."/>
            <person name="Busman M."/>
            <person name="Brown D.W."/>
            <person name="Divon H."/>
            <person name="Uhlig S."/>
            <person name="Proctor R.H."/>
        </authorList>
    </citation>
    <scope>NUCLEOTIDE SEQUENCE [LARGE SCALE GENOMIC DNA]</scope>
    <source>
        <strain evidence="13 14">NRRL 53147</strain>
    </source>
</reference>
<keyword evidence="4" id="KW-0808">Transferase</keyword>
<keyword evidence="6 13" id="KW-0418">Kinase</keyword>
<comment type="catalytic activity">
    <reaction evidence="8">
        <text>L-threonyl-[protein] + ATP = O-phospho-L-threonyl-[protein] + ADP + H(+)</text>
        <dbReference type="Rhea" id="RHEA:46608"/>
        <dbReference type="Rhea" id="RHEA-COMP:11060"/>
        <dbReference type="Rhea" id="RHEA-COMP:11605"/>
        <dbReference type="ChEBI" id="CHEBI:15378"/>
        <dbReference type="ChEBI" id="CHEBI:30013"/>
        <dbReference type="ChEBI" id="CHEBI:30616"/>
        <dbReference type="ChEBI" id="CHEBI:61977"/>
        <dbReference type="ChEBI" id="CHEBI:456216"/>
        <dbReference type="EC" id="2.7.11.1"/>
    </reaction>
</comment>
<evidence type="ECO:0000313" key="13">
    <source>
        <dbReference type="EMBL" id="KAF5539402.1"/>
    </source>
</evidence>
<dbReference type="PROSITE" id="PS50011">
    <property type="entry name" value="PROTEIN_KINASE_DOM"/>
    <property type="match status" value="1"/>
</dbReference>
<dbReference type="Pfam" id="PF00069">
    <property type="entry name" value="Pkinase"/>
    <property type="match status" value="1"/>
</dbReference>
<dbReference type="GO" id="GO:0005524">
    <property type="term" value="F:ATP binding"/>
    <property type="evidence" value="ECO:0007669"/>
    <property type="project" value="UniProtKB-UniRule"/>
</dbReference>
<dbReference type="SMART" id="SM00220">
    <property type="entry name" value="S_TKc"/>
    <property type="match status" value="1"/>
</dbReference>
<dbReference type="GO" id="GO:0004674">
    <property type="term" value="F:protein serine/threonine kinase activity"/>
    <property type="evidence" value="ECO:0007669"/>
    <property type="project" value="UniProtKB-KW"/>
</dbReference>
<comment type="catalytic activity">
    <reaction evidence="9">
        <text>L-seryl-[protein] + ATP = O-phospho-L-seryl-[protein] + ADP + H(+)</text>
        <dbReference type="Rhea" id="RHEA:17989"/>
        <dbReference type="Rhea" id="RHEA-COMP:9863"/>
        <dbReference type="Rhea" id="RHEA-COMP:11604"/>
        <dbReference type="ChEBI" id="CHEBI:15378"/>
        <dbReference type="ChEBI" id="CHEBI:29999"/>
        <dbReference type="ChEBI" id="CHEBI:30616"/>
        <dbReference type="ChEBI" id="CHEBI:83421"/>
        <dbReference type="ChEBI" id="CHEBI:456216"/>
        <dbReference type="EC" id="2.7.11.1"/>
    </reaction>
</comment>
<evidence type="ECO:0000256" key="11">
    <source>
        <dbReference type="SAM" id="MobiDB-lite"/>
    </source>
</evidence>
<dbReference type="InterPro" id="IPR000719">
    <property type="entry name" value="Prot_kinase_dom"/>
</dbReference>
<feature type="region of interest" description="Disordered" evidence="11">
    <location>
        <begin position="572"/>
        <end position="599"/>
    </location>
</feature>
<keyword evidence="3" id="KW-0723">Serine/threonine-protein kinase</keyword>
<gene>
    <name evidence="13" type="ORF">FMEXI_8891</name>
</gene>
<evidence type="ECO:0000256" key="4">
    <source>
        <dbReference type="ARBA" id="ARBA00022679"/>
    </source>
</evidence>
<dbReference type="InterPro" id="IPR008271">
    <property type="entry name" value="Ser/Thr_kinase_AS"/>
</dbReference>
<evidence type="ECO:0000256" key="5">
    <source>
        <dbReference type="ARBA" id="ARBA00022741"/>
    </source>
</evidence>
<feature type="binding site" evidence="10">
    <location>
        <position position="72"/>
    </location>
    <ligand>
        <name>ATP</name>
        <dbReference type="ChEBI" id="CHEBI:30616"/>
    </ligand>
</feature>
<feature type="compositionally biased region" description="Polar residues" evidence="11">
    <location>
        <begin position="584"/>
        <end position="596"/>
    </location>
</feature>
<feature type="region of interest" description="Disordered" evidence="11">
    <location>
        <begin position="438"/>
        <end position="458"/>
    </location>
</feature>
<proteinExistence type="inferred from homology"/>
<dbReference type="Proteomes" id="UP000522262">
    <property type="component" value="Unassembled WGS sequence"/>
</dbReference>
<dbReference type="EMBL" id="JAAOAM010000203">
    <property type="protein sequence ID" value="KAF5539402.1"/>
    <property type="molecule type" value="Genomic_DNA"/>
</dbReference>
<name>A0A8H5IMA2_9HYPO</name>
<feature type="region of interest" description="Disordered" evidence="11">
    <location>
        <begin position="475"/>
        <end position="498"/>
    </location>
</feature>
<evidence type="ECO:0000256" key="3">
    <source>
        <dbReference type="ARBA" id="ARBA00022527"/>
    </source>
</evidence>
<evidence type="ECO:0000256" key="2">
    <source>
        <dbReference type="ARBA" id="ARBA00012513"/>
    </source>
</evidence>
<dbReference type="PANTHER" id="PTHR48012">
    <property type="entry name" value="STERILE20-LIKE KINASE, ISOFORM B-RELATED"/>
    <property type="match status" value="1"/>
</dbReference>
<dbReference type="Gene3D" id="1.10.510.10">
    <property type="entry name" value="Transferase(Phosphotransferase) domain 1"/>
    <property type="match status" value="1"/>
</dbReference>
<sequence length="750" mass="82443">MATLGPNGLYLSATKQNAVRDAREMQDYVVKECGDSGKEPPAYSLSELIGKGSFGRVYKARGIQSGQLVAVKIINIENGDALDPGADTFGDILKEVETLKVLGSAGAKNVNIVLDVLLVGHTIWMVTEYCAGGSVSTLMKPSGYLPEQWIIPILREVAEAIYWIHRQGIIHRDIKCANVLVTEAGGVQLCDFGVAGLMETKFDKRSTVTGSLHWMAPELFNPTVKYGTEVDIWAFGSVAYEVASGLPPNANFRDISRFGTYLKHHCPRLEGDRYSPGLKDLIACCLVENAAQRPPIKDIQRHPYIFETEATYPAVSLSKLVSAYKVWEAQGGSRLSLFSPGGAQRDLNLGSELSSVADDEWNFSTISSLDQPDVSDSLHSVFVETCNAAAEPWAQPQKPLPYRRRQPPPNMKMPKAPLEKLFDRNTITNYQDNARSFYMSQRPGPTTSDLPFRDHSEPPTVRESLIDLDAAMGDTISQSPDLSTIRPRTRSRSIDETASDRRRTLEWTFPTNMPASASPVFSYASESFHGEAEFTMVPTRAEPVSENVLIPTASDNRASALSLIDLDDSLPTGLGVTAPDNRHTASTRPSTANSDAPSAASDWCMPFDLERHTFEPISHSSTIREPSIFIESGEFDSSTMAHTDDESKQDILFDINQTYQQDLPSARGETTRRTKIPAFSLPLLPDPPAADAMLGRGSAEDIKDELLRLVFSFKDHLDLAWLGRLPIQGGKTMCDAKILKSGFIVLSDQM</sequence>
<dbReference type="SUPFAM" id="SSF56112">
    <property type="entry name" value="Protein kinase-like (PK-like)"/>
    <property type="match status" value="1"/>
</dbReference>
<dbReference type="InterPro" id="IPR017441">
    <property type="entry name" value="Protein_kinase_ATP_BS"/>
</dbReference>
<dbReference type="PROSITE" id="PS00108">
    <property type="entry name" value="PROTEIN_KINASE_ST"/>
    <property type="match status" value="1"/>
</dbReference>
<evidence type="ECO:0000256" key="7">
    <source>
        <dbReference type="ARBA" id="ARBA00022840"/>
    </source>
</evidence>
<dbReference type="InterPro" id="IPR011009">
    <property type="entry name" value="Kinase-like_dom_sf"/>
</dbReference>
<dbReference type="PANTHER" id="PTHR48012:SF10">
    <property type="entry name" value="FI20177P1"/>
    <property type="match status" value="1"/>
</dbReference>
<dbReference type="InterPro" id="IPR050629">
    <property type="entry name" value="STE20/SPS1-PAK"/>
</dbReference>
<evidence type="ECO:0000256" key="10">
    <source>
        <dbReference type="PROSITE-ProRule" id="PRU10141"/>
    </source>
</evidence>
<keyword evidence="5 10" id="KW-0547">Nucleotide-binding</keyword>
<dbReference type="GO" id="GO:0005737">
    <property type="term" value="C:cytoplasm"/>
    <property type="evidence" value="ECO:0007669"/>
    <property type="project" value="TreeGrafter"/>
</dbReference>
<dbReference type="EC" id="2.7.11.1" evidence="2"/>
<evidence type="ECO:0000256" key="1">
    <source>
        <dbReference type="ARBA" id="ARBA00008874"/>
    </source>
</evidence>
<evidence type="ECO:0000256" key="9">
    <source>
        <dbReference type="ARBA" id="ARBA00048679"/>
    </source>
</evidence>